<feature type="active site" evidence="2">
    <location>
        <position position="48"/>
    </location>
</feature>
<proteinExistence type="inferred from homology"/>
<dbReference type="PANTHER" id="PTHR13774">
    <property type="entry name" value="PHENAZINE BIOSYNTHESIS PROTEIN"/>
    <property type="match status" value="1"/>
</dbReference>
<dbReference type="InterPro" id="IPR003719">
    <property type="entry name" value="Phenazine_PhzF-like"/>
</dbReference>
<keyword evidence="3" id="KW-0413">Isomerase</keyword>
<accession>A0A2A5ATN6</accession>
<dbReference type="PANTHER" id="PTHR13774:SF32">
    <property type="entry name" value="ANTISENSE-ENHANCING SEQUENCE 1"/>
    <property type="match status" value="1"/>
</dbReference>
<comment type="similarity">
    <text evidence="1">Belongs to the PhzF family.</text>
</comment>
<evidence type="ECO:0000256" key="2">
    <source>
        <dbReference type="PIRSR" id="PIRSR016184-1"/>
    </source>
</evidence>
<dbReference type="AlphaFoldDB" id="A0A2A5ATN6"/>
<gene>
    <name evidence="3" type="ORF">COA96_14315</name>
</gene>
<dbReference type="NCBIfam" id="TIGR00654">
    <property type="entry name" value="PhzF_family"/>
    <property type="match status" value="1"/>
</dbReference>
<dbReference type="Gene3D" id="3.10.310.10">
    <property type="entry name" value="Diaminopimelate Epimerase, Chain A, domain 1"/>
    <property type="match status" value="2"/>
</dbReference>
<dbReference type="GO" id="GO:0005737">
    <property type="term" value="C:cytoplasm"/>
    <property type="evidence" value="ECO:0007669"/>
    <property type="project" value="TreeGrafter"/>
</dbReference>
<reference evidence="4" key="1">
    <citation type="submission" date="2017-08" db="EMBL/GenBank/DDBJ databases">
        <title>A dynamic microbial community with high functional redundancy inhabits the cold, oxic subseafloor aquifer.</title>
        <authorList>
            <person name="Tully B.J."/>
            <person name="Wheat C.G."/>
            <person name="Glazer B.T."/>
            <person name="Huber J.A."/>
        </authorList>
    </citation>
    <scope>NUCLEOTIDE SEQUENCE [LARGE SCALE GENOMIC DNA]</scope>
</reference>
<evidence type="ECO:0000313" key="4">
    <source>
        <dbReference type="Proteomes" id="UP000218327"/>
    </source>
</evidence>
<evidence type="ECO:0000313" key="3">
    <source>
        <dbReference type="EMBL" id="PCJ22500.1"/>
    </source>
</evidence>
<protein>
    <submittedName>
        <fullName evidence="3">Isomerase</fullName>
    </submittedName>
</protein>
<organism evidence="3 4">
    <name type="scientific">SAR86 cluster bacterium</name>
    <dbReference type="NCBI Taxonomy" id="2030880"/>
    <lineage>
        <taxon>Bacteria</taxon>
        <taxon>Pseudomonadati</taxon>
        <taxon>Pseudomonadota</taxon>
        <taxon>Gammaproteobacteria</taxon>
        <taxon>SAR86 cluster</taxon>
    </lineage>
</organism>
<evidence type="ECO:0000256" key="1">
    <source>
        <dbReference type="ARBA" id="ARBA00008270"/>
    </source>
</evidence>
<dbReference type="PIRSF" id="PIRSF016184">
    <property type="entry name" value="PhzC_PhzF"/>
    <property type="match status" value="1"/>
</dbReference>
<dbReference type="GO" id="GO:0016853">
    <property type="term" value="F:isomerase activity"/>
    <property type="evidence" value="ECO:0007669"/>
    <property type="project" value="UniProtKB-KW"/>
</dbReference>
<comment type="caution">
    <text evidence="3">The sequence shown here is derived from an EMBL/GenBank/DDBJ whole genome shotgun (WGS) entry which is preliminary data.</text>
</comment>
<dbReference type="Proteomes" id="UP000218327">
    <property type="component" value="Unassembled WGS sequence"/>
</dbReference>
<dbReference type="SUPFAM" id="SSF54506">
    <property type="entry name" value="Diaminopimelate epimerase-like"/>
    <property type="match status" value="1"/>
</dbReference>
<dbReference type="EMBL" id="NVVJ01000059">
    <property type="protein sequence ID" value="PCJ22500.1"/>
    <property type="molecule type" value="Genomic_DNA"/>
</dbReference>
<sequence>MVVNYSYYIVDVFTKSAFNGAQLAIFPEAEGLDDAQMQLIAGELNLTESVFMTGAGTGETCSLKIYSPTAERDFSGHAIIGAGYVLAKYSHLDFDGEYLKARLAQNTGETDLVISRDDESEFFVQFSRSAEAVSDRFVPANAQLAEMLSLDEKEIGSARYNTMLVSCEQTYLMIPLNSFEAVRSAVFNVKNWSTAVAPVSPTNEIFLFSTRSDLTQSNFHARIVGPQIGVKEDPPIGSSMPAFAGYLSTHDHIKQGVYSYVIDRGTIETRKSVLSVELVTQQGKENEVRVGGPAVVVAQGSIAAPRK</sequence>
<dbReference type="Pfam" id="PF02567">
    <property type="entry name" value="PhzC-PhzF"/>
    <property type="match status" value="1"/>
</dbReference>
<name>A0A2A5ATN6_9GAMM</name>